<proteinExistence type="predicted"/>
<dbReference type="InterPro" id="IPR050639">
    <property type="entry name" value="SSR_resolvase"/>
</dbReference>
<dbReference type="Pfam" id="PF00239">
    <property type="entry name" value="Resolvase"/>
    <property type="match status" value="1"/>
</dbReference>
<accession>A0A0N0CVR6</accession>
<dbReference type="SUPFAM" id="SSF53041">
    <property type="entry name" value="Resolvase-like"/>
    <property type="match status" value="1"/>
</dbReference>
<dbReference type="CDD" id="cd00338">
    <property type="entry name" value="Ser_Recombinase"/>
    <property type="match status" value="1"/>
</dbReference>
<dbReference type="RefSeq" id="WP_053995437.1">
    <property type="nucleotide sequence ID" value="NZ_CP065643.1"/>
</dbReference>
<dbReference type="GO" id="GO:0000150">
    <property type="term" value="F:DNA strand exchange activity"/>
    <property type="evidence" value="ECO:0007669"/>
    <property type="project" value="InterPro"/>
</dbReference>
<sequence>MKCAAYVRTASKNHADLNLEKQTEIIMAFISENNWQLDTIYGDVGSGVHKNRGLQALIEECGEGKFDVIVITDLTRISRTTELSIELINLFKMGKVHIVTTDNTINTFRDDISKLTIYSKFCANEFETMSRRIRAAKKIPKNSH</sequence>
<gene>
    <name evidence="2" type="ORF">ADM90_13225</name>
</gene>
<dbReference type="PANTHER" id="PTHR30461:SF23">
    <property type="entry name" value="DNA RECOMBINASE-RELATED"/>
    <property type="match status" value="1"/>
</dbReference>
<dbReference type="STRING" id="33935.ADM90_13225"/>
<dbReference type="PANTHER" id="PTHR30461">
    <property type="entry name" value="DNA-INVERTASE FROM LAMBDOID PROPHAGE"/>
    <property type="match status" value="1"/>
</dbReference>
<evidence type="ECO:0000313" key="3">
    <source>
        <dbReference type="Proteomes" id="UP000037977"/>
    </source>
</evidence>
<dbReference type="PATRIC" id="fig|33935.3.peg.3493"/>
<keyword evidence="3" id="KW-1185">Reference proteome</keyword>
<evidence type="ECO:0000313" key="2">
    <source>
        <dbReference type="EMBL" id="KOY81867.1"/>
    </source>
</evidence>
<organism evidence="2 3">
    <name type="scientific">Lysinibacillus macroides</name>
    <dbReference type="NCBI Taxonomy" id="33935"/>
    <lineage>
        <taxon>Bacteria</taxon>
        <taxon>Bacillati</taxon>
        <taxon>Bacillota</taxon>
        <taxon>Bacilli</taxon>
        <taxon>Bacillales</taxon>
        <taxon>Bacillaceae</taxon>
        <taxon>Lysinibacillus</taxon>
    </lineage>
</organism>
<dbReference type="Gene3D" id="3.40.50.1390">
    <property type="entry name" value="Resolvase, N-terminal catalytic domain"/>
    <property type="match status" value="1"/>
</dbReference>
<comment type="caution">
    <text evidence="2">The sequence shown here is derived from an EMBL/GenBank/DDBJ whole genome shotgun (WGS) entry which is preliminary data.</text>
</comment>
<dbReference type="PROSITE" id="PS51736">
    <property type="entry name" value="RECOMBINASES_3"/>
    <property type="match status" value="1"/>
</dbReference>
<dbReference type="OrthoDB" id="9811097at2"/>
<dbReference type="Proteomes" id="UP000037977">
    <property type="component" value="Unassembled WGS sequence"/>
</dbReference>
<dbReference type="InterPro" id="IPR006119">
    <property type="entry name" value="Resolv_N"/>
</dbReference>
<dbReference type="InterPro" id="IPR036162">
    <property type="entry name" value="Resolvase-like_N_sf"/>
</dbReference>
<name>A0A0N0CVR6_9BACI</name>
<dbReference type="EMBL" id="LGCI01000008">
    <property type="protein sequence ID" value="KOY81867.1"/>
    <property type="molecule type" value="Genomic_DNA"/>
</dbReference>
<dbReference type="GO" id="GO:0003677">
    <property type="term" value="F:DNA binding"/>
    <property type="evidence" value="ECO:0007669"/>
    <property type="project" value="InterPro"/>
</dbReference>
<feature type="domain" description="Resolvase/invertase-type recombinase catalytic" evidence="1">
    <location>
        <begin position="2"/>
        <end position="144"/>
    </location>
</feature>
<evidence type="ECO:0000259" key="1">
    <source>
        <dbReference type="PROSITE" id="PS51736"/>
    </source>
</evidence>
<reference evidence="2 3" key="1">
    <citation type="submission" date="2015-07" db="EMBL/GenBank/DDBJ databases">
        <title>Genome sequencing project for genomic taxonomy and phylogenomics of Bacillus-like bacteria.</title>
        <authorList>
            <person name="Liu B."/>
            <person name="Wang J."/>
            <person name="Zhu Y."/>
            <person name="Liu G."/>
            <person name="Chen Q."/>
            <person name="Chen Z."/>
            <person name="Che J."/>
            <person name="Ge C."/>
            <person name="Shi H."/>
            <person name="Pan Z."/>
            <person name="Liu X."/>
        </authorList>
    </citation>
    <scope>NUCLEOTIDE SEQUENCE [LARGE SCALE GENOMIC DNA]</scope>
    <source>
        <strain evidence="2 3">DSM 54</strain>
    </source>
</reference>
<protein>
    <recommendedName>
        <fullName evidence="1">Resolvase/invertase-type recombinase catalytic domain-containing protein</fullName>
    </recommendedName>
</protein>
<dbReference type="AlphaFoldDB" id="A0A0N0CVR6"/>
<dbReference type="SMART" id="SM00857">
    <property type="entry name" value="Resolvase"/>
    <property type="match status" value="1"/>
</dbReference>